<keyword evidence="3" id="KW-1185">Reference proteome</keyword>
<dbReference type="Gramene" id="RZC56972">
    <property type="protein sequence ID" value="RZC56972"/>
    <property type="gene ID" value="C5167_015832"/>
</dbReference>
<accession>A0A4Y7JA90</accession>
<dbReference type="AlphaFoldDB" id="A0A4Y7JA90"/>
<evidence type="ECO:0000313" key="3">
    <source>
        <dbReference type="Proteomes" id="UP000316621"/>
    </source>
</evidence>
<dbReference type="STRING" id="3469.A0A4Y7JA90"/>
<evidence type="ECO:0000313" key="2">
    <source>
        <dbReference type="EMBL" id="RZC56972.1"/>
    </source>
</evidence>
<protein>
    <submittedName>
        <fullName evidence="2">Uncharacterized protein</fullName>
    </submittedName>
</protein>
<reference evidence="2 3" key="1">
    <citation type="journal article" date="2018" name="Science">
        <title>The opium poppy genome and morphinan production.</title>
        <authorList>
            <person name="Guo L."/>
            <person name="Winzer T."/>
            <person name="Yang X."/>
            <person name="Li Y."/>
            <person name="Ning Z."/>
            <person name="He Z."/>
            <person name="Teodor R."/>
            <person name="Lu Y."/>
            <person name="Bowser T.A."/>
            <person name="Graham I.A."/>
            <person name="Ye K."/>
        </authorList>
    </citation>
    <scope>NUCLEOTIDE SEQUENCE [LARGE SCALE GENOMIC DNA]</scope>
    <source>
        <strain evidence="3">cv. HN1</strain>
        <tissue evidence="2">Leaves</tissue>
    </source>
</reference>
<dbReference type="Proteomes" id="UP000316621">
    <property type="component" value="Chromosome 3"/>
</dbReference>
<name>A0A4Y7JA90_PAPSO</name>
<proteinExistence type="predicted"/>
<sequence length="183" mass="20707">MNPALKIRSCDSPATSVWLWFWWCSLLPSVENKNGFVAVLIRVTDSNQSTSRWYSSITTGRSNSSPSTPKFNLRNVFYLSNCYESTSAAASDATDSPPAEKFEYQAELVTKKYFSECSSGISSNNLFREYEFKGGFIDWDARDAAQPEALGLLEAPQRIKKKNYRNMIIRGDGTNLPYLLFTF</sequence>
<feature type="chain" id="PRO_5021450579" evidence="1">
    <location>
        <begin position="33"/>
        <end position="183"/>
    </location>
</feature>
<keyword evidence="1" id="KW-0732">Signal</keyword>
<dbReference type="EMBL" id="CM010717">
    <property type="protein sequence ID" value="RZC56972.1"/>
    <property type="molecule type" value="Genomic_DNA"/>
</dbReference>
<gene>
    <name evidence="2" type="ORF">C5167_015832</name>
</gene>
<organism evidence="2 3">
    <name type="scientific">Papaver somniferum</name>
    <name type="common">Opium poppy</name>
    <dbReference type="NCBI Taxonomy" id="3469"/>
    <lineage>
        <taxon>Eukaryota</taxon>
        <taxon>Viridiplantae</taxon>
        <taxon>Streptophyta</taxon>
        <taxon>Embryophyta</taxon>
        <taxon>Tracheophyta</taxon>
        <taxon>Spermatophyta</taxon>
        <taxon>Magnoliopsida</taxon>
        <taxon>Ranunculales</taxon>
        <taxon>Papaveraceae</taxon>
        <taxon>Papaveroideae</taxon>
        <taxon>Papaver</taxon>
    </lineage>
</organism>
<feature type="signal peptide" evidence="1">
    <location>
        <begin position="1"/>
        <end position="32"/>
    </location>
</feature>
<evidence type="ECO:0000256" key="1">
    <source>
        <dbReference type="SAM" id="SignalP"/>
    </source>
</evidence>